<dbReference type="PANTHER" id="PTHR42732">
    <property type="entry name" value="BETA-GALACTOSIDASE"/>
    <property type="match status" value="1"/>
</dbReference>
<dbReference type="Gene3D" id="3.20.20.80">
    <property type="entry name" value="Glycosidases"/>
    <property type="match status" value="1"/>
</dbReference>
<evidence type="ECO:0000256" key="4">
    <source>
        <dbReference type="SAM" id="SignalP"/>
    </source>
</evidence>
<feature type="domain" description="Glycoside hydrolase family 2 catalytic" evidence="6">
    <location>
        <begin position="292"/>
        <end position="592"/>
    </location>
</feature>
<feature type="domain" description="Glycosyl hydrolases family 2 sugar binding" evidence="7">
    <location>
        <begin position="74"/>
        <end position="196"/>
    </location>
</feature>
<dbReference type="RefSeq" id="WP_183208466.1">
    <property type="nucleotide sequence ID" value="NZ_JACIER010000007.1"/>
</dbReference>
<evidence type="ECO:0000256" key="3">
    <source>
        <dbReference type="ARBA" id="ARBA00023295"/>
    </source>
</evidence>
<feature type="chain" id="PRO_5032682532" evidence="4">
    <location>
        <begin position="23"/>
        <end position="597"/>
    </location>
</feature>
<dbReference type="InterPro" id="IPR051913">
    <property type="entry name" value="GH2_Domain-Containing"/>
</dbReference>
<dbReference type="Gene3D" id="2.60.40.10">
    <property type="entry name" value="Immunoglobulins"/>
    <property type="match status" value="1"/>
</dbReference>
<dbReference type="SUPFAM" id="SSF51445">
    <property type="entry name" value="(Trans)glycosidases"/>
    <property type="match status" value="1"/>
</dbReference>
<keyword evidence="9" id="KW-1185">Reference proteome</keyword>
<dbReference type="Proteomes" id="UP000560658">
    <property type="component" value="Unassembled WGS sequence"/>
</dbReference>
<evidence type="ECO:0000259" key="6">
    <source>
        <dbReference type="Pfam" id="PF02836"/>
    </source>
</evidence>
<dbReference type="InterPro" id="IPR008979">
    <property type="entry name" value="Galactose-bd-like_sf"/>
</dbReference>
<name>A0A840D728_9BACE</name>
<keyword evidence="3 8" id="KW-0326">Glycosidase</keyword>
<dbReference type="GO" id="GO:0005975">
    <property type="term" value="P:carbohydrate metabolic process"/>
    <property type="evidence" value="ECO:0007669"/>
    <property type="project" value="InterPro"/>
</dbReference>
<evidence type="ECO:0000256" key="2">
    <source>
        <dbReference type="ARBA" id="ARBA00022801"/>
    </source>
</evidence>
<dbReference type="Pfam" id="PF00703">
    <property type="entry name" value="Glyco_hydro_2"/>
    <property type="match status" value="1"/>
</dbReference>
<dbReference type="SUPFAM" id="SSF49303">
    <property type="entry name" value="beta-Galactosidase/glucuronidase domain"/>
    <property type="match status" value="1"/>
</dbReference>
<keyword evidence="2 8" id="KW-0378">Hydrolase</keyword>
<evidence type="ECO:0000256" key="1">
    <source>
        <dbReference type="ARBA" id="ARBA00007401"/>
    </source>
</evidence>
<dbReference type="Pfam" id="PF02836">
    <property type="entry name" value="Glyco_hydro_2_C"/>
    <property type="match status" value="1"/>
</dbReference>
<feature type="signal peptide" evidence="4">
    <location>
        <begin position="1"/>
        <end position="22"/>
    </location>
</feature>
<comment type="caution">
    <text evidence="8">The sequence shown here is derived from an EMBL/GenBank/DDBJ whole genome shotgun (WGS) entry which is preliminary data.</text>
</comment>
<accession>A0A840D728</accession>
<protein>
    <submittedName>
        <fullName evidence="8">Beta-glucuronidase</fullName>
        <ecNumber evidence="8">3.2.1.31</ecNumber>
    </submittedName>
</protein>
<dbReference type="InterPro" id="IPR036156">
    <property type="entry name" value="Beta-gal/glucu_dom_sf"/>
</dbReference>
<dbReference type="EC" id="3.2.1.31" evidence="8"/>
<dbReference type="InterPro" id="IPR013783">
    <property type="entry name" value="Ig-like_fold"/>
</dbReference>
<proteinExistence type="inferred from homology"/>
<dbReference type="Pfam" id="PF02837">
    <property type="entry name" value="Glyco_hydro_2_N"/>
    <property type="match status" value="1"/>
</dbReference>
<dbReference type="SUPFAM" id="SSF49785">
    <property type="entry name" value="Galactose-binding domain-like"/>
    <property type="match status" value="1"/>
</dbReference>
<dbReference type="PANTHER" id="PTHR42732:SF1">
    <property type="entry name" value="BETA-MANNOSIDASE"/>
    <property type="match status" value="1"/>
</dbReference>
<organism evidence="8 9">
    <name type="scientific">Bacteroides reticulotermitis</name>
    <dbReference type="NCBI Taxonomy" id="1133319"/>
    <lineage>
        <taxon>Bacteria</taxon>
        <taxon>Pseudomonadati</taxon>
        <taxon>Bacteroidota</taxon>
        <taxon>Bacteroidia</taxon>
        <taxon>Bacteroidales</taxon>
        <taxon>Bacteroidaceae</taxon>
        <taxon>Bacteroides</taxon>
    </lineage>
</organism>
<dbReference type="InterPro" id="IPR006103">
    <property type="entry name" value="Glyco_hydro_2_cat"/>
</dbReference>
<gene>
    <name evidence="8" type="ORF">GGR06_002014</name>
</gene>
<feature type="domain" description="Glycoside hydrolase family 2 immunoglobulin-like beta-sandwich" evidence="5">
    <location>
        <begin position="199"/>
        <end position="290"/>
    </location>
</feature>
<dbReference type="AlphaFoldDB" id="A0A840D728"/>
<dbReference type="InterPro" id="IPR017853">
    <property type="entry name" value="GH"/>
</dbReference>
<dbReference type="Gene3D" id="2.60.120.260">
    <property type="entry name" value="Galactose-binding domain-like"/>
    <property type="match status" value="1"/>
</dbReference>
<evidence type="ECO:0000313" key="8">
    <source>
        <dbReference type="EMBL" id="MBB4044223.1"/>
    </source>
</evidence>
<dbReference type="InterPro" id="IPR006104">
    <property type="entry name" value="Glyco_hydro_2_N"/>
</dbReference>
<dbReference type="PRINTS" id="PR00132">
    <property type="entry name" value="GLHYDRLASE2"/>
</dbReference>
<evidence type="ECO:0000259" key="7">
    <source>
        <dbReference type="Pfam" id="PF02837"/>
    </source>
</evidence>
<reference evidence="8" key="1">
    <citation type="submission" date="2020-08" db="EMBL/GenBank/DDBJ databases">
        <title>Genomic Encyclopedia of Type Strains, Phase IV (KMG-IV): sequencing the most valuable type-strain genomes for metagenomic binning, comparative biology and taxonomic classification.</title>
        <authorList>
            <person name="Goeker M."/>
        </authorList>
    </citation>
    <scope>NUCLEOTIDE SEQUENCE [LARGE SCALE GENOMIC DNA]</scope>
    <source>
        <strain evidence="8">DSM 105720</strain>
    </source>
</reference>
<dbReference type="InterPro" id="IPR006101">
    <property type="entry name" value="Glyco_hydro_2"/>
</dbReference>
<dbReference type="EMBL" id="JACIER010000007">
    <property type="protein sequence ID" value="MBB4044223.1"/>
    <property type="molecule type" value="Genomic_DNA"/>
</dbReference>
<evidence type="ECO:0000259" key="5">
    <source>
        <dbReference type="Pfam" id="PF00703"/>
    </source>
</evidence>
<keyword evidence="4" id="KW-0732">Signal</keyword>
<evidence type="ECO:0000313" key="9">
    <source>
        <dbReference type="Proteomes" id="UP000560658"/>
    </source>
</evidence>
<dbReference type="GO" id="GO:0004566">
    <property type="term" value="F:beta-glucuronidase activity"/>
    <property type="evidence" value="ECO:0007669"/>
    <property type="project" value="UniProtKB-EC"/>
</dbReference>
<dbReference type="InterPro" id="IPR006102">
    <property type="entry name" value="Ig-like_GH2"/>
</dbReference>
<sequence>MKIGKKLIISMLLLTALAETLAGQQLITNVYGRDIRSLNGKWNAIIDLYDQGRRMNIYENQQPKGTTDFFEYAFEGGLRLNVPGDWNSQATELKYYEGTVWYARHFDAGRLADSRQFLYFGAVSYRCTIYLNGKEIGAHEGGFTPFHLEVTDQLKDGDNFLVVEVNNRRTKDAIPALAFDWWNYGGITRDVLLVRTARTFVEDYFIQLDKNAPDRIVVKVRLSDKKAGEQITVLIPELKINALLTTDAEGKAEAVLSVKKLQRWSPEDPKLYAVTIASGSDRVEEQIGFRNITVKGTDIYLNGKPMFMCCISFHEEIPQRMGRAFSEADAAVLLHEAKELGVNMIRLAHYPQNEYTVRLAEKMGFLLWQEIPIWQGIDFMDNDTRRKAQGMLTEMIKRDQNRCSVSYWGIANETQPSKERNDFLTSLLQTGRQLDTTRLYVAAFDLVRFNAEKQRFTMDDSFTSQLDVVAINKYMGWYHPWPVEPKDAIWEVTPDKPLIISEFGGEALYGQSGDENIASSWSEEYQARLYKDNIRMFGNIPNLRGVSPWILFDFRSPFRFHPTNQDGWNRKGLISDQGMRKQAWYIMKEYYEKRKNE</sequence>
<comment type="similarity">
    <text evidence="1">Belongs to the glycosyl hydrolase 2 family.</text>
</comment>